<proteinExistence type="predicted"/>
<dbReference type="GO" id="GO:0008270">
    <property type="term" value="F:zinc ion binding"/>
    <property type="evidence" value="ECO:0007669"/>
    <property type="project" value="InterPro"/>
</dbReference>
<reference evidence="2 3" key="1">
    <citation type="submission" date="2019-04" db="EMBL/GenBank/DDBJ databases">
        <authorList>
            <person name="Li Y."/>
            <person name="Wang J."/>
        </authorList>
    </citation>
    <scope>NUCLEOTIDE SEQUENCE [LARGE SCALE GENOMIC DNA]</scope>
    <source>
        <strain evidence="2 3">DSM 14668</strain>
    </source>
</reference>
<protein>
    <recommendedName>
        <fullName evidence="1">HNH domain-containing protein</fullName>
    </recommendedName>
</protein>
<dbReference type="Proteomes" id="UP000309215">
    <property type="component" value="Unassembled WGS sequence"/>
</dbReference>
<dbReference type="AlphaFoldDB" id="A0A4U1JDL0"/>
<dbReference type="InterPro" id="IPR002711">
    <property type="entry name" value="HNH"/>
</dbReference>
<evidence type="ECO:0000313" key="3">
    <source>
        <dbReference type="Proteomes" id="UP000309215"/>
    </source>
</evidence>
<dbReference type="EMBL" id="SSMQ01000012">
    <property type="protein sequence ID" value="TKD08885.1"/>
    <property type="molecule type" value="Genomic_DNA"/>
</dbReference>
<keyword evidence="3" id="KW-1185">Reference proteome</keyword>
<gene>
    <name evidence="2" type="ORF">E8A74_13935</name>
</gene>
<sequence length="232" mass="26654">MMAFRRRSAPAFWRDKERKYLFDRAGVSAKDALKGWQHQNKKLSRWFHEEVRPEGEPRLCAYCDARLRESSPETIDHFVPEHAVPAWGLSWQNLYPSCSLCNSGLKKSKWSCGLLRPDGDVASAEADDLHAFLRWFSFEPGSGKLAPARHLERAEQARVRLTIGMFGLNESTRCQARYDVWQTLLDVAKPPTNHARLDALVRRGPYRFVALLFMAQYERRHDGAPSSRRPAG</sequence>
<feature type="domain" description="HNH" evidence="1">
    <location>
        <begin position="60"/>
        <end position="104"/>
    </location>
</feature>
<dbReference type="RefSeq" id="WP_136929484.1">
    <property type="nucleotide sequence ID" value="NZ_SSMQ01000012.1"/>
</dbReference>
<organism evidence="2 3">
    <name type="scientific">Polyangium fumosum</name>
    <dbReference type="NCBI Taxonomy" id="889272"/>
    <lineage>
        <taxon>Bacteria</taxon>
        <taxon>Pseudomonadati</taxon>
        <taxon>Myxococcota</taxon>
        <taxon>Polyangia</taxon>
        <taxon>Polyangiales</taxon>
        <taxon>Polyangiaceae</taxon>
        <taxon>Polyangium</taxon>
    </lineage>
</organism>
<dbReference type="Gene3D" id="1.10.30.50">
    <property type="match status" value="1"/>
</dbReference>
<evidence type="ECO:0000313" key="2">
    <source>
        <dbReference type="EMBL" id="TKD08885.1"/>
    </source>
</evidence>
<accession>A0A4U1JDL0</accession>
<dbReference type="OrthoDB" id="9816185at2"/>
<evidence type="ECO:0000259" key="1">
    <source>
        <dbReference type="Pfam" id="PF01844"/>
    </source>
</evidence>
<dbReference type="GO" id="GO:0004519">
    <property type="term" value="F:endonuclease activity"/>
    <property type="evidence" value="ECO:0007669"/>
    <property type="project" value="InterPro"/>
</dbReference>
<dbReference type="Pfam" id="PF01844">
    <property type="entry name" value="HNH"/>
    <property type="match status" value="1"/>
</dbReference>
<comment type="caution">
    <text evidence="2">The sequence shown here is derived from an EMBL/GenBank/DDBJ whole genome shotgun (WGS) entry which is preliminary data.</text>
</comment>
<dbReference type="GO" id="GO:0003676">
    <property type="term" value="F:nucleic acid binding"/>
    <property type="evidence" value="ECO:0007669"/>
    <property type="project" value="InterPro"/>
</dbReference>
<name>A0A4U1JDL0_9BACT</name>